<accession>A0A409X520</accession>
<sequence>SALDSTLPKKITAANVTSWSLLETIDNPSEAGGDIWEQLQVEGKISKANETKGALKLLCTKEEEQQKEHISILIHFEDRLVCNHLLQHKYISVLGTQCQLLRYRGPKKKTQTQQTRPTSPSQH</sequence>
<dbReference type="InParanoid" id="A0A409X520"/>
<protein>
    <submittedName>
        <fullName evidence="1">Uncharacterized protein</fullName>
    </submittedName>
</protein>
<gene>
    <name evidence="1" type="ORF">CVT24_005587</name>
</gene>
<dbReference type="AlphaFoldDB" id="A0A409X520"/>
<evidence type="ECO:0000313" key="1">
    <source>
        <dbReference type="EMBL" id="PPQ85822.1"/>
    </source>
</evidence>
<dbReference type="Proteomes" id="UP000284842">
    <property type="component" value="Unassembled WGS sequence"/>
</dbReference>
<name>A0A409X520_9AGAR</name>
<feature type="non-terminal residue" evidence="1">
    <location>
        <position position="1"/>
    </location>
</feature>
<organism evidence="1 2">
    <name type="scientific">Panaeolus cyanescens</name>
    <dbReference type="NCBI Taxonomy" id="181874"/>
    <lineage>
        <taxon>Eukaryota</taxon>
        <taxon>Fungi</taxon>
        <taxon>Dikarya</taxon>
        <taxon>Basidiomycota</taxon>
        <taxon>Agaricomycotina</taxon>
        <taxon>Agaricomycetes</taxon>
        <taxon>Agaricomycetidae</taxon>
        <taxon>Agaricales</taxon>
        <taxon>Agaricineae</taxon>
        <taxon>Galeropsidaceae</taxon>
        <taxon>Panaeolus</taxon>
    </lineage>
</organism>
<reference evidence="1 2" key="1">
    <citation type="journal article" date="2018" name="Evol. Lett.">
        <title>Horizontal gene cluster transfer increased hallucinogenic mushroom diversity.</title>
        <authorList>
            <person name="Reynolds H.T."/>
            <person name="Vijayakumar V."/>
            <person name="Gluck-Thaler E."/>
            <person name="Korotkin H.B."/>
            <person name="Matheny P.B."/>
            <person name="Slot J.C."/>
        </authorList>
    </citation>
    <scope>NUCLEOTIDE SEQUENCE [LARGE SCALE GENOMIC DNA]</scope>
    <source>
        <strain evidence="1 2">2629</strain>
    </source>
</reference>
<proteinExistence type="predicted"/>
<evidence type="ECO:0000313" key="2">
    <source>
        <dbReference type="Proteomes" id="UP000284842"/>
    </source>
</evidence>
<keyword evidence="2" id="KW-1185">Reference proteome</keyword>
<dbReference type="EMBL" id="NHTK01004624">
    <property type="protein sequence ID" value="PPQ85822.1"/>
    <property type="molecule type" value="Genomic_DNA"/>
</dbReference>
<comment type="caution">
    <text evidence="1">The sequence shown here is derived from an EMBL/GenBank/DDBJ whole genome shotgun (WGS) entry which is preliminary data.</text>
</comment>